<evidence type="ECO:0000256" key="1">
    <source>
        <dbReference type="SAM" id="MobiDB-lite"/>
    </source>
</evidence>
<dbReference type="EMBL" id="QFQZ01000096">
    <property type="protein sequence ID" value="PZR31155.1"/>
    <property type="molecule type" value="Genomic_DNA"/>
</dbReference>
<dbReference type="Proteomes" id="UP000249393">
    <property type="component" value="Unassembled WGS sequence"/>
</dbReference>
<evidence type="ECO:0000313" key="4">
    <source>
        <dbReference type="Proteomes" id="UP000249393"/>
    </source>
</evidence>
<sequence length="112" mass="11854">MFSACEPPKNNHERDERTPMTNTAAVSPWRNLAWIAGALATSAAVVIGAVLAVVFAATVVVVGFIGSALFGLAAFAFRGRKVAGARNADPSLIEARNVGGHSWVAYGWNERR</sequence>
<dbReference type="RefSeq" id="WP_304282118.1">
    <property type="nucleotide sequence ID" value="NZ_QFQZ01000096.1"/>
</dbReference>
<reference evidence="3 4" key="1">
    <citation type="submission" date="2017-08" db="EMBL/GenBank/DDBJ databases">
        <title>Infants hospitalized years apart are colonized by the same room-sourced microbial strains.</title>
        <authorList>
            <person name="Brooks B."/>
            <person name="Olm M.R."/>
            <person name="Firek B.A."/>
            <person name="Baker R."/>
            <person name="Thomas B.C."/>
            <person name="Morowitz M.J."/>
            <person name="Banfield J.F."/>
        </authorList>
    </citation>
    <scope>NUCLEOTIDE SEQUENCE [LARGE SCALE GENOMIC DNA]</scope>
    <source>
        <strain evidence="3">S2_003_000_R2_4</strain>
    </source>
</reference>
<keyword evidence="2" id="KW-0812">Transmembrane</keyword>
<proteinExistence type="predicted"/>
<keyword evidence="2" id="KW-0472">Membrane</keyword>
<evidence type="ECO:0000313" key="3">
    <source>
        <dbReference type="EMBL" id="PZR31155.1"/>
    </source>
</evidence>
<gene>
    <name evidence="3" type="ORF">DI526_20475</name>
</gene>
<feature type="compositionally biased region" description="Basic and acidic residues" evidence="1">
    <location>
        <begin position="9"/>
        <end position="18"/>
    </location>
</feature>
<accession>A0A2W5V7B5</accession>
<feature type="transmembrane region" description="Helical" evidence="2">
    <location>
        <begin position="32"/>
        <end position="53"/>
    </location>
</feature>
<feature type="transmembrane region" description="Helical" evidence="2">
    <location>
        <begin position="59"/>
        <end position="77"/>
    </location>
</feature>
<protein>
    <submittedName>
        <fullName evidence="3">Uncharacterized protein</fullName>
    </submittedName>
</protein>
<organism evidence="3 4">
    <name type="scientific">Caulobacter segnis</name>
    <dbReference type="NCBI Taxonomy" id="88688"/>
    <lineage>
        <taxon>Bacteria</taxon>
        <taxon>Pseudomonadati</taxon>
        <taxon>Pseudomonadota</taxon>
        <taxon>Alphaproteobacteria</taxon>
        <taxon>Caulobacterales</taxon>
        <taxon>Caulobacteraceae</taxon>
        <taxon>Caulobacter</taxon>
    </lineage>
</organism>
<comment type="caution">
    <text evidence="3">The sequence shown here is derived from an EMBL/GenBank/DDBJ whole genome shotgun (WGS) entry which is preliminary data.</text>
</comment>
<evidence type="ECO:0000256" key="2">
    <source>
        <dbReference type="SAM" id="Phobius"/>
    </source>
</evidence>
<name>A0A2W5V7B5_9CAUL</name>
<feature type="region of interest" description="Disordered" evidence="1">
    <location>
        <begin position="1"/>
        <end position="21"/>
    </location>
</feature>
<keyword evidence="2" id="KW-1133">Transmembrane helix</keyword>
<dbReference type="AlphaFoldDB" id="A0A2W5V7B5"/>